<dbReference type="PANTHER" id="PTHR43340">
    <property type="entry name" value="HYPOXANTHINE-GUANINE PHOSPHORIBOSYLTRANSFERASE"/>
    <property type="match status" value="1"/>
</dbReference>
<protein>
    <recommendedName>
        <fullName evidence="5 15">Hypoxanthine phosphoribosyltransferase</fullName>
        <ecNumber evidence="5 15">2.4.2.8</ecNumber>
    </recommendedName>
</protein>
<evidence type="ECO:0000256" key="1">
    <source>
        <dbReference type="ARBA" id="ARBA00001946"/>
    </source>
</evidence>
<comment type="cofactor">
    <cofactor evidence="1 15">
        <name>Mg(2+)</name>
        <dbReference type="ChEBI" id="CHEBI:18420"/>
    </cofactor>
</comment>
<comment type="similarity">
    <text evidence="4 15">Belongs to the purine/pyrimidine phosphoribosyltransferase family.</text>
</comment>
<keyword evidence="12 15" id="KW-0460">Magnesium</keyword>
<dbReference type="GO" id="GO:0004422">
    <property type="term" value="F:hypoxanthine phosphoribosyltransferase activity"/>
    <property type="evidence" value="ECO:0007669"/>
    <property type="project" value="InterPro"/>
</dbReference>
<evidence type="ECO:0000313" key="17">
    <source>
        <dbReference type="EMBL" id="MBC2604184.1"/>
    </source>
</evidence>
<evidence type="ECO:0000256" key="7">
    <source>
        <dbReference type="ARBA" id="ARBA00022676"/>
    </source>
</evidence>
<dbReference type="Gene3D" id="3.40.50.2020">
    <property type="match status" value="1"/>
</dbReference>
<dbReference type="FunFam" id="3.40.50.2020:FF:000006">
    <property type="entry name" value="Hypoxanthine phosphoribosyltransferase"/>
    <property type="match status" value="1"/>
</dbReference>
<comment type="pathway">
    <text evidence="3 15">Purine metabolism; IMP biosynthesis via salvage pathway; IMP from hypoxanthine: step 1/1.</text>
</comment>
<keyword evidence="7 15" id="KW-0328">Glycosyltransferase</keyword>
<evidence type="ECO:0000256" key="3">
    <source>
        <dbReference type="ARBA" id="ARBA00004669"/>
    </source>
</evidence>
<comment type="catalytic activity">
    <reaction evidence="14">
        <text>IMP + diphosphate = hypoxanthine + 5-phospho-alpha-D-ribose 1-diphosphate</text>
        <dbReference type="Rhea" id="RHEA:17973"/>
        <dbReference type="ChEBI" id="CHEBI:17368"/>
        <dbReference type="ChEBI" id="CHEBI:33019"/>
        <dbReference type="ChEBI" id="CHEBI:58017"/>
        <dbReference type="ChEBI" id="CHEBI:58053"/>
        <dbReference type="EC" id="2.4.2.8"/>
    </reaction>
    <physiologicalReaction direction="right-to-left" evidence="14">
        <dbReference type="Rhea" id="RHEA:17975"/>
    </physiologicalReaction>
</comment>
<dbReference type="GO" id="GO:0032263">
    <property type="term" value="P:GMP salvage"/>
    <property type="evidence" value="ECO:0007669"/>
    <property type="project" value="TreeGrafter"/>
</dbReference>
<dbReference type="EMBL" id="JACHVA010000139">
    <property type="protein sequence ID" value="MBC2604184.1"/>
    <property type="molecule type" value="Genomic_DNA"/>
</dbReference>
<evidence type="ECO:0000256" key="5">
    <source>
        <dbReference type="ARBA" id="ARBA00011895"/>
    </source>
</evidence>
<comment type="subcellular location">
    <subcellularLocation>
        <location evidence="2 15">Cytoplasm</location>
    </subcellularLocation>
</comment>
<dbReference type="EC" id="2.4.2.8" evidence="5 15"/>
<sequence length="183" mass="20672">MEFDLQKDLKSVLFSAEEIQARVKQLAQEVEETCAGDEVTVISIINGAMIFTADLIRRIRLPLRLDCIRASSYGDETRPTHAPKLLDSVRLDVEGRHVLLVDDILDTGNTLKTVRDEMLERNPASVRTCVLLDKKARRAVEFEADLVGFVIPDEFVVGYGLDFAERYRHLPCIGILKEENQSV</sequence>
<evidence type="ECO:0000256" key="14">
    <source>
        <dbReference type="ARBA" id="ARBA00049402"/>
    </source>
</evidence>
<evidence type="ECO:0000256" key="2">
    <source>
        <dbReference type="ARBA" id="ARBA00004496"/>
    </source>
</evidence>
<evidence type="ECO:0000256" key="11">
    <source>
        <dbReference type="ARBA" id="ARBA00022741"/>
    </source>
</evidence>
<name>A0A7X1B222_9BACT</name>
<evidence type="ECO:0000256" key="9">
    <source>
        <dbReference type="ARBA" id="ARBA00022723"/>
    </source>
</evidence>
<dbReference type="CDD" id="cd06223">
    <property type="entry name" value="PRTases_typeI"/>
    <property type="match status" value="1"/>
</dbReference>
<dbReference type="GO" id="GO:0006178">
    <property type="term" value="P:guanine salvage"/>
    <property type="evidence" value="ECO:0007669"/>
    <property type="project" value="TreeGrafter"/>
</dbReference>
<dbReference type="InterPro" id="IPR000836">
    <property type="entry name" value="PRTase_dom"/>
</dbReference>
<dbReference type="InterPro" id="IPR050408">
    <property type="entry name" value="HGPRT"/>
</dbReference>
<dbReference type="GO" id="GO:0000287">
    <property type="term" value="F:magnesium ion binding"/>
    <property type="evidence" value="ECO:0007669"/>
    <property type="project" value="TreeGrafter"/>
</dbReference>
<comment type="caution">
    <text evidence="17">The sequence shown here is derived from an EMBL/GenBank/DDBJ whole genome shotgun (WGS) entry which is preliminary data.</text>
</comment>
<keyword evidence="9 15" id="KW-0479">Metal-binding</keyword>
<evidence type="ECO:0000313" key="18">
    <source>
        <dbReference type="Proteomes" id="UP000525652"/>
    </source>
</evidence>
<keyword evidence="8 15" id="KW-0808">Transferase</keyword>
<dbReference type="GO" id="GO:0000166">
    <property type="term" value="F:nucleotide binding"/>
    <property type="evidence" value="ECO:0007669"/>
    <property type="project" value="UniProtKB-KW"/>
</dbReference>
<dbReference type="GO" id="GO:0006166">
    <property type="term" value="P:purine ribonucleoside salvage"/>
    <property type="evidence" value="ECO:0007669"/>
    <property type="project" value="UniProtKB-KW"/>
</dbReference>
<comment type="catalytic activity">
    <reaction evidence="13">
        <text>GMP + diphosphate = guanine + 5-phospho-alpha-D-ribose 1-diphosphate</text>
        <dbReference type="Rhea" id="RHEA:25424"/>
        <dbReference type="ChEBI" id="CHEBI:16235"/>
        <dbReference type="ChEBI" id="CHEBI:33019"/>
        <dbReference type="ChEBI" id="CHEBI:58017"/>
        <dbReference type="ChEBI" id="CHEBI:58115"/>
        <dbReference type="EC" id="2.4.2.8"/>
    </reaction>
    <physiologicalReaction direction="right-to-left" evidence="13">
        <dbReference type="Rhea" id="RHEA:25426"/>
    </physiologicalReaction>
</comment>
<dbReference type="Pfam" id="PF00156">
    <property type="entry name" value="Pribosyltran"/>
    <property type="match status" value="1"/>
</dbReference>
<evidence type="ECO:0000259" key="16">
    <source>
        <dbReference type="Pfam" id="PF00156"/>
    </source>
</evidence>
<feature type="domain" description="Phosphoribosyltransferase" evidence="16">
    <location>
        <begin position="16"/>
        <end position="163"/>
    </location>
</feature>
<gene>
    <name evidence="17" type="primary">hpt</name>
    <name evidence="17" type="ORF">H5P30_20580</name>
</gene>
<keyword evidence="18" id="KW-1185">Reference proteome</keyword>
<keyword evidence="10 15" id="KW-0660">Purine salvage</keyword>
<evidence type="ECO:0000256" key="12">
    <source>
        <dbReference type="ARBA" id="ARBA00022842"/>
    </source>
</evidence>
<evidence type="ECO:0000256" key="15">
    <source>
        <dbReference type="RuleBase" id="RU364099"/>
    </source>
</evidence>
<dbReference type="GO" id="GO:0046100">
    <property type="term" value="P:hypoxanthine metabolic process"/>
    <property type="evidence" value="ECO:0007669"/>
    <property type="project" value="TreeGrafter"/>
</dbReference>
<dbReference type="InterPro" id="IPR029057">
    <property type="entry name" value="PRTase-like"/>
</dbReference>
<dbReference type="NCBIfam" id="TIGR01203">
    <property type="entry name" value="HGPRTase"/>
    <property type="match status" value="1"/>
</dbReference>
<evidence type="ECO:0000256" key="13">
    <source>
        <dbReference type="ARBA" id="ARBA00048811"/>
    </source>
</evidence>
<dbReference type="GO" id="GO:0032264">
    <property type="term" value="P:IMP salvage"/>
    <property type="evidence" value="ECO:0007669"/>
    <property type="project" value="UniProtKB-UniPathway"/>
</dbReference>
<keyword evidence="11 15" id="KW-0547">Nucleotide-binding</keyword>
<dbReference type="RefSeq" id="WP_185694795.1">
    <property type="nucleotide sequence ID" value="NZ_JACHVA010000139.1"/>
</dbReference>
<evidence type="ECO:0000256" key="10">
    <source>
        <dbReference type="ARBA" id="ARBA00022726"/>
    </source>
</evidence>
<reference evidence="17 18" key="1">
    <citation type="submission" date="2020-07" db="EMBL/GenBank/DDBJ databases">
        <authorList>
            <person name="Feng X."/>
        </authorList>
    </citation>
    <scope>NUCLEOTIDE SEQUENCE [LARGE SCALE GENOMIC DNA]</scope>
    <source>
        <strain evidence="17 18">JCM14086</strain>
    </source>
</reference>
<dbReference type="GO" id="GO:0052657">
    <property type="term" value="F:guanine phosphoribosyltransferase activity"/>
    <property type="evidence" value="ECO:0007669"/>
    <property type="project" value="UniProtKB-ARBA"/>
</dbReference>
<keyword evidence="6 15" id="KW-0963">Cytoplasm</keyword>
<dbReference type="GO" id="GO:0005829">
    <property type="term" value="C:cytosol"/>
    <property type="evidence" value="ECO:0007669"/>
    <property type="project" value="TreeGrafter"/>
</dbReference>
<evidence type="ECO:0000256" key="4">
    <source>
        <dbReference type="ARBA" id="ARBA00008391"/>
    </source>
</evidence>
<organism evidence="17 18">
    <name type="scientific">Puniceicoccus vermicola</name>
    <dbReference type="NCBI Taxonomy" id="388746"/>
    <lineage>
        <taxon>Bacteria</taxon>
        <taxon>Pseudomonadati</taxon>
        <taxon>Verrucomicrobiota</taxon>
        <taxon>Opitutia</taxon>
        <taxon>Puniceicoccales</taxon>
        <taxon>Puniceicoccaceae</taxon>
        <taxon>Puniceicoccus</taxon>
    </lineage>
</organism>
<dbReference type="SUPFAM" id="SSF53271">
    <property type="entry name" value="PRTase-like"/>
    <property type="match status" value="1"/>
</dbReference>
<proteinExistence type="inferred from homology"/>
<accession>A0A7X1B222</accession>
<dbReference type="PANTHER" id="PTHR43340:SF1">
    <property type="entry name" value="HYPOXANTHINE PHOSPHORIBOSYLTRANSFERASE"/>
    <property type="match status" value="1"/>
</dbReference>
<dbReference type="Proteomes" id="UP000525652">
    <property type="component" value="Unassembled WGS sequence"/>
</dbReference>
<dbReference type="AlphaFoldDB" id="A0A7X1B222"/>
<dbReference type="InterPro" id="IPR005904">
    <property type="entry name" value="Hxn_phspho_trans"/>
</dbReference>
<evidence type="ECO:0000256" key="8">
    <source>
        <dbReference type="ARBA" id="ARBA00022679"/>
    </source>
</evidence>
<dbReference type="UniPathway" id="UPA00591">
    <property type="reaction ID" value="UER00648"/>
</dbReference>
<evidence type="ECO:0000256" key="6">
    <source>
        <dbReference type="ARBA" id="ARBA00022490"/>
    </source>
</evidence>